<name>A0ABQ6CWK2_9HYPH</name>
<reference evidence="3" key="1">
    <citation type="journal article" date="2019" name="Int. J. Syst. Evol. Microbiol.">
        <title>The Global Catalogue of Microorganisms (GCM) 10K type strain sequencing project: providing services to taxonomists for standard genome sequencing and annotation.</title>
        <authorList>
            <consortium name="The Broad Institute Genomics Platform"/>
            <consortium name="The Broad Institute Genome Sequencing Center for Infectious Disease"/>
            <person name="Wu L."/>
            <person name="Ma J."/>
        </authorList>
    </citation>
    <scope>NUCLEOTIDE SEQUENCE [LARGE SCALE GENOMIC DNA]</scope>
    <source>
        <strain evidence="3">NBRC 101365</strain>
    </source>
</reference>
<dbReference type="RefSeq" id="WP_284315623.1">
    <property type="nucleotide sequence ID" value="NZ_BSPC01000064.1"/>
</dbReference>
<dbReference type="EMBL" id="BSPC01000064">
    <property type="protein sequence ID" value="GLS22662.1"/>
    <property type="molecule type" value="Genomic_DNA"/>
</dbReference>
<evidence type="ECO:0000313" key="3">
    <source>
        <dbReference type="Proteomes" id="UP001156882"/>
    </source>
</evidence>
<keyword evidence="3" id="KW-1185">Reference proteome</keyword>
<gene>
    <name evidence="2" type="ORF">GCM10007874_56820</name>
</gene>
<protein>
    <recommendedName>
        <fullName evidence="4">Adhesin domain-containing protein</fullName>
    </recommendedName>
</protein>
<dbReference type="Proteomes" id="UP001156882">
    <property type="component" value="Unassembled WGS sequence"/>
</dbReference>
<feature type="signal peptide" evidence="1">
    <location>
        <begin position="1"/>
        <end position="22"/>
    </location>
</feature>
<accession>A0ABQ6CWK2</accession>
<proteinExistence type="predicted"/>
<evidence type="ECO:0008006" key="4">
    <source>
        <dbReference type="Google" id="ProtNLM"/>
    </source>
</evidence>
<organism evidence="2 3">
    <name type="scientific">Labrys miyagiensis</name>
    <dbReference type="NCBI Taxonomy" id="346912"/>
    <lineage>
        <taxon>Bacteria</taxon>
        <taxon>Pseudomonadati</taxon>
        <taxon>Pseudomonadota</taxon>
        <taxon>Alphaproteobacteria</taxon>
        <taxon>Hyphomicrobiales</taxon>
        <taxon>Xanthobacteraceae</taxon>
        <taxon>Labrys</taxon>
    </lineage>
</organism>
<comment type="caution">
    <text evidence="2">The sequence shown here is derived from an EMBL/GenBank/DDBJ whole genome shotgun (WGS) entry which is preliminary data.</text>
</comment>
<keyword evidence="1" id="KW-0732">Signal</keyword>
<evidence type="ECO:0000256" key="1">
    <source>
        <dbReference type="SAM" id="SignalP"/>
    </source>
</evidence>
<feature type="chain" id="PRO_5045554501" description="Adhesin domain-containing protein" evidence="1">
    <location>
        <begin position="23"/>
        <end position="239"/>
    </location>
</feature>
<evidence type="ECO:0000313" key="2">
    <source>
        <dbReference type="EMBL" id="GLS22662.1"/>
    </source>
</evidence>
<sequence length="239" mass="25272">MKRIWIGAGLVIAAVWALPSQAWTSASELDVSKVTGVVIEGEAARIDIATDAGAPYKAVLRGRTEGWFSFWYSSWSGNRCELTGAMTISGSELLVNTGSQSWSLFDDDEACAIELNVNLPAGAAVTIDQKATMSRLTGDFGTLKVKSHAGDIVLDGHAGSIDIEGNAVQARLAFDRVERDETIAISGNALNAELSFPSATPVDYSVNGNAALVDSTLASTPGAKPQVRINGNFLRARIR</sequence>